<name>A0A0G1ZVT8_9BACT</name>
<protein>
    <recommendedName>
        <fullName evidence="1">YprB ribonuclease H-like domain-containing protein</fullName>
    </recommendedName>
</protein>
<dbReference type="InterPro" id="IPR019993">
    <property type="entry name" value="RecB_nuclease_TM0106_put"/>
</dbReference>
<accession>A0A0G1ZVT8</accession>
<sequence length="528" mass="61250">MPRRPRSCEHRVEHERLHERRPIACAHVSLLKETSIRALRRIGTGIIPERDATVNVYFCYTILMRRQITEKSFFQFLKCPTWVYFDAHAPTPRPHHPLLSALLDDGLIEAKQRTLLDGREDMAEVTAEDSEEAFLQTLAFMREGRQTIYRAVLMDKHYLAHPDVLEKVQGESKLGKWYYVAADIKSARAVRDEYAFQGCFYAELLETIQGVRPKQGYVVTPDNEVLSYAIEKYEQEYHLTLHEIEEIVAGRRPPHFVTSGCKNSPWFSECRGLSESCDDISLLNRVWREEVARLQQAGITTVSQLAKLSVHEIERRAPDLDPGRLSMLQIQAIALTEGRHILLNRAHLPEARVELFFDVESDPLRDFDYLLGVLAVSEGKQKYHAFLARTPEEQKDMWQSFLSFIESYHDAPVYHYGGFEQEVVRRLGERHGRTPIAQEALERNMIDILFSLRHSVVFPLPFYSLKDIGAYLGFHWRSEDAGGANSVLWFEDWLKTKDEGVLKKIVEYNEDDVRATHHLQRWLRENAT</sequence>
<evidence type="ECO:0000313" key="3">
    <source>
        <dbReference type="Proteomes" id="UP000034711"/>
    </source>
</evidence>
<dbReference type="Proteomes" id="UP000034711">
    <property type="component" value="Unassembled WGS sequence"/>
</dbReference>
<dbReference type="InterPro" id="IPR011604">
    <property type="entry name" value="PDDEXK-like_dom_sf"/>
</dbReference>
<evidence type="ECO:0000259" key="1">
    <source>
        <dbReference type="Pfam" id="PF13482"/>
    </source>
</evidence>
<dbReference type="InterPro" id="IPR038720">
    <property type="entry name" value="YprB_RNase_H-like_dom"/>
</dbReference>
<dbReference type="AlphaFoldDB" id="A0A0G1ZVT8"/>
<dbReference type="InterPro" id="IPR012337">
    <property type="entry name" value="RNaseH-like_sf"/>
</dbReference>
<feature type="domain" description="YprB ribonuclease H-like" evidence="1">
    <location>
        <begin position="355"/>
        <end position="523"/>
    </location>
</feature>
<dbReference type="Gene3D" id="3.90.320.10">
    <property type="match status" value="1"/>
</dbReference>
<reference evidence="2 3" key="1">
    <citation type="journal article" date="2015" name="Nature">
        <title>rRNA introns, odd ribosomes, and small enigmatic genomes across a large radiation of phyla.</title>
        <authorList>
            <person name="Brown C.T."/>
            <person name="Hug L.A."/>
            <person name="Thomas B.C."/>
            <person name="Sharon I."/>
            <person name="Castelle C.J."/>
            <person name="Singh A."/>
            <person name="Wilkins M.J."/>
            <person name="Williams K.H."/>
            <person name="Banfield J.F."/>
        </authorList>
    </citation>
    <scope>NUCLEOTIDE SEQUENCE [LARGE SCALE GENOMIC DNA]</scope>
</reference>
<gene>
    <name evidence="2" type="ORF">UY77_C0023G0006</name>
</gene>
<dbReference type="SUPFAM" id="SSF53098">
    <property type="entry name" value="Ribonuclease H-like"/>
    <property type="match status" value="1"/>
</dbReference>
<evidence type="ECO:0000313" key="2">
    <source>
        <dbReference type="EMBL" id="KKW32477.1"/>
    </source>
</evidence>
<dbReference type="Pfam" id="PF13482">
    <property type="entry name" value="RNase_H_2"/>
    <property type="match status" value="1"/>
</dbReference>
<comment type="caution">
    <text evidence="2">The sequence shown here is derived from an EMBL/GenBank/DDBJ whole genome shotgun (WGS) entry which is preliminary data.</text>
</comment>
<dbReference type="NCBIfam" id="TIGR03491">
    <property type="entry name" value="TM0106 family RecB-like putative nuclease"/>
    <property type="match status" value="1"/>
</dbReference>
<organism evidence="2 3">
    <name type="scientific">Candidatus Uhrbacteria bacterium GW2011_GWA2_53_10</name>
    <dbReference type="NCBI Taxonomy" id="1618980"/>
    <lineage>
        <taxon>Bacteria</taxon>
        <taxon>Candidatus Uhriibacteriota</taxon>
    </lineage>
</organism>
<dbReference type="EMBL" id="LCRI01000023">
    <property type="protein sequence ID" value="KKW32477.1"/>
    <property type="molecule type" value="Genomic_DNA"/>
</dbReference>
<proteinExistence type="predicted"/>